<name>A0A401G2L0_9BACT</name>
<dbReference type="InterPro" id="IPR003745">
    <property type="entry name" value="DUF166"/>
</dbReference>
<organism evidence="1 2">
    <name type="scientific">Desulfonema ishimotonii</name>
    <dbReference type="NCBI Taxonomy" id="45657"/>
    <lineage>
        <taxon>Bacteria</taxon>
        <taxon>Pseudomonadati</taxon>
        <taxon>Thermodesulfobacteriota</taxon>
        <taxon>Desulfobacteria</taxon>
        <taxon>Desulfobacterales</taxon>
        <taxon>Desulfococcaceae</taxon>
        <taxon>Desulfonema</taxon>
    </lineage>
</organism>
<accession>A0A401G2L0</accession>
<sequence>MRDSDRPHVQKIAVFQQHNSTESKIAGIRRYGRDLFDIAVFAIDGALPPIIDDSSPYLPQQIHADLVLDFLKHPDLSCDLGDLCTANHIPVVASGKKSRDRHTFTPPT</sequence>
<proteinExistence type="predicted"/>
<keyword evidence="2" id="KW-1185">Reference proteome</keyword>
<dbReference type="Proteomes" id="UP000288096">
    <property type="component" value="Unassembled WGS sequence"/>
</dbReference>
<protein>
    <submittedName>
        <fullName evidence="1">Uncharacterized protein</fullName>
    </submittedName>
</protein>
<dbReference type="Pfam" id="PF02593">
    <property type="entry name" value="DUF166"/>
    <property type="match status" value="1"/>
</dbReference>
<evidence type="ECO:0000313" key="2">
    <source>
        <dbReference type="Proteomes" id="UP000288096"/>
    </source>
</evidence>
<evidence type="ECO:0000313" key="1">
    <source>
        <dbReference type="EMBL" id="GBC63489.1"/>
    </source>
</evidence>
<gene>
    <name evidence="1" type="ORF">DENIS_4483</name>
</gene>
<reference evidence="2" key="1">
    <citation type="submission" date="2017-11" db="EMBL/GenBank/DDBJ databases">
        <authorList>
            <person name="Watanabe M."/>
            <person name="Kojima H."/>
        </authorList>
    </citation>
    <scope>NUCLEOTIDE SEQUENCE [LARGE SCALE GENOMIC DNA]</scope>
    <source>
        <strain evidence="2">Tokyo 01</strain>
    </source>
</reference>
<dbReference type="EMBL" id="BEXT01000001">
    <property type="protein sequence ID" value="GBC63489.1"/>
    <property type="molecule type" value="Genomic_DNA"/>
</dbReference>
<comment type="caution">
    <text evidence="1">The sequence shown here is derived from an EMBL/GenBank/DDBJ whole genome shotgun (WGS) entry which is preliminary data.</text>
</comment>
<dbReference type="AlphaFoldDB" id="A0A401G2L0"/>
<reference evidence="2" key="2">
    <citation type="submission" date="2019-01" db="EMBL/GenBank/DDBJ databases">
        <title>Genome sequence of Desulfonema ishimotonii strain Tokyo 01.</title>
        <authorList>
            <person name="Fukui M."/>
        </authorList>
    </citation>
    <scope>NUCLEOTIDE SEQUENCE [LARGE SCALE GENOMIC DNA]</scope>
    <source>
        <strain evidence="2">Tokyo 01</strain>
    </source>
</reference>